<reference evidence="1 2" key="1">
    <citation type="submission" date="2020-07" db="EMBL/GenBank/DDBJ databases">
        <authorList>
            <person name="Sun Q."/>
        </authorList>
    </citation>
    <scope>NUCLEOTIDE SEQUENCE [LARGE SCALE GENOMIC DNA]</scope>
    <source>
        <strain evidence="1 2">CGMCC 1.13654</strain>
    </source>
</reference>
<organism evidence="1 2">
    <name type="scientific">Sphingomonas chungangi</name>
    <dbReference type="NCBI Taxonomy" id="2683589"/>
    <lineage>
        <taxon>Bacteria</taxon>
        <taxon>Pseudomonadati</taxon>
        <taxon>Pseudomonadota</taxon>
        <taxon>Alphaproteobacteria</taxon>
        <taxon>Sphingomonadales</taxon>
        <taxon>Sphingomonadaceae</taxon>
        <taxon>Sphingomonas</taxon>
    </lineage>
</organism>
<sequence>MMNVVQLGQPLAFQARNARIRAEEQRGIRAPLPAPRSAPLTFAPGTGVQTVNAYVARVSRQDPTAGGQLRTALAGKNVPAIFGQLVAPFGLGNHDVADAMAAHLIMRTMVVTGAQPPSPQGVRNVRDSIAQALAHDPKMASEAYRSQIGGEAQLDFLLVNTTWRAIGAGKWPADAAAQYRHSVASSLAREGVDLNTTQLTPDGFAPK</sequence>
<keyword evidence="2" id="KW-1185">Reference proteome</keyword>
<dbReference type="Pfam" id="PF20388">
    <property type="entry name" value="DUF6683"/>
    <property type="match status" value="1"/>
</dbReference>
<dbReference type="AlphaFoldDB" id="A0A838L584"/>
<comment type="caution">
    <text evidence="1">The sequence shown here is derived from an EMBL/GenBank/DDBJ whole genome shotgun (WGS) entry which is preliminary data.</text>
</comment>
<gene>
    <name evidence="1" type="ORF">HZF05_08745</name>
</gene>
<evidence type="ECO:0000313" key="1">
    <source>
        <dbReference type="EMBL" id="MBA2934187.1"/>
    </source>
</evidence>
<name>A0A838L584_9SPHN</name>
<dbReference type="EMBL" id="JACEIB010000006">
    <property type="protein sequence ID" value="MBA2934187.1"/>
    <property type="molecule type" value="Genomic_DNA"/>
</dbReference>
<accession>A0A838L584</accession>
<evidence type="ECO:0000313" key="2">
    <source>
        <dbReference type="Proteomes" id="UP000570166"/>
    </source>
</evidence>
<proteinExistence type="predicted"/>
<protein>
    <submittedName>
        <fullName evidence="1">Uncharacterized protein</fullName>
    </submittedName>
</protein>
<dbReference type="InterPro" id="IPR046505">
    <property type="entry name" value="DUF6683"/>
</dbReference>
<dbReference type="Proteomes" id="UP000570166">
    <property type="component" value="Unassembled WGS sequence"/>
</dbReference>